<dbReference type="InterPro" id="IPR036638">
    <property type="entry name" value="HLH_DNA-bd_sf"/>
</dbReference>
<feature type="domain" description="BHLH" evidence="6">
    <location>
        <begin position="309"/>
        <end position="361"/>
    </location>
</feature>
<organism evidence="7 8">
    <name type="scientific">Felis catus</name>
    <name type="common">Cat</name>
    <name type="synonym">Felis silvestris catus</name>
    <dbReference type="NCBI Taxonomy" id="9685"/>
    <lineage>
        <taxon>Eukaryota</taxon>
        <taxon>Metazoa</taxon>
        <taxon>Chordata</taxon>
        <taxon>Craniata</taxon>
        <taxon>Vertebrata</taxon>
        <taxon>Euteleostomi</taxon>
        <taxon>Mammalia</taxon>
        <taxon>Eutheria</taxon>
        <taxon>Laurasiatheria</taxon>
        <taxon>Carnivora</taxon>
        <taxon>Feliformia</taxon>
        <taxon>Felidae</taxon>
        <taxon>Felinae</taxon>
        <taxon>Felis</taxon>
    </lineage>
</organism>
<reference evidence="7" key="2">
    <citation type="submission" date="2025-08" db="UniProtKB">
        <authorList>
            <consortium name="Ensembl"/>
        </authorList>
    </citation>
    <scope>IDENTIFICATION</scope>
    <source>
        <strain evidence="7">breed Abyssinian</strain>
    </source>
</reference>
<protein>
    <submittedName>
        <fullName evidence="7">TAL bHLH transcription factor 1, erythroid differentiation factor</fullName>
    </submittedName>
</protein>
<dbReference type="Ensembl" id="ENSFCTT00005049451.1">
    <property type="protein sequence ID" value="ENSFCTP00005035917.1"/>
    <property type="gene ID" value="ENSFCTG00005017189.1"/>
</dbReference>
<sequence>MVFLSRLFLHFLPFPPCVFFRWLYSFSSNACRVFPSLQSLCLPGPSPFSQTRAPPPTLSPSCPSPPLGLQAPGEGVCPRGAKLVRLFPRLGARISLSPAPPSPTPRWAGGGCQSGRPLVCLSARRMTERPPSEAARSDPPLEGRDAAEARMAPPHLVLLNGVAKETSRAAPAEPPVIELGARGGPGGGPAGGGGAARDLKGRDAAAAAEARHRVPTTELCRPPGPAPASAPAELPGDGRMVQLSPPALAAPAAPGRALLYSLSQPLASLGSGFFGEPDAFPMFATNNRVKRRPSPYEMEITDGPHTKVVRRIFTNSRERWRQQNVNGAFAELRKLIPTHPPDKKLSKNEILRLAMKYINFLAKLLNDQEEEGTQRAKPGKDPVVGAGGGGGGGGGGAPADDLLQDVLSPNSSCGSSLDGAASPDSYTEEPAPKHTARSLHPAMLPAADGAGPR</sequence>
<evidence type="ECO:0000256" key="4">
    <source>
        <dbReference type="SAM" id="MobiDB-lite"/>
    </source>
</evidence>
<keyword evidence="2" id="KW-0238">DNA-binding</keyword>
<keyword evidence="1" id="KW-0805">Transcription regulation</keyword>
<feature type="chain" id="PRO_5047157645" evidence="5">
    <location>
        <begin position="20"/>
        <end position="453"/>
    </location>
</feature>
<evidence type="ECO:0000256" key="3">
    <source>
        <dbReference type="ARBA" id="ARBA00023163"/>
    </source>
</evidence>
<feature type="signal peptide" evidence="5">
    <location>
        <begin position="1"/>
        <end position="19"/>
    </location>
</feature>
<evidence type="ECO:0000256" key="1">
    <source>
        <dbReference type="ARBA" id="ARBA00023015"/>
    </source>
</evidence>
<feature type="compositionally biased region" description="Gly residues" evidence="4">
    <location>
        <begin position="181"/>
        <end position="195"/>
    </location>
</feature>
<dbReference type="Gene3D" id="4.10.280.10">
    <property type="entry name" value="Helix-loop-helix DNA-binding domain"/>
    <property type="match status" value="1"/>
</dbReference>
<reference evidence="7 8" key="1">
    <citation type="submission" date="2021-02" db="EMBL/GenBank/DDBJ databases">
        <title>Safari Cat Assemblies.</title>
        <authorList>
            <person name="Bredemeyer K.R."/>
            <person name="Murphy W.J."/>
        </authorList>
    </citation>
    <scope>NUCLEOTIDE SEQUENCE [LARGE SCALE GENOMIC DNA]</scope>
</reference>
<evidence type="ECO:0000313" key="7">
    <source>
        <dbReference type="Ensembl" id="ENSFCTP00005035917.1"/>
    </source>
</evidence>
<dbReference type="InterPro" id="IPR011598">
    <property type="entry name" value="bHLH_dom"/>
</dbReference>
<reference evidence="7" key="3">
    <citation type="submission" date="2025-09" db="UniProtKB">
        <authorList>
            <consortium name="Ensembl"/>
        </authorList>
    </citation>
    <scope>IDENTIFICATION</scope>
    <source>
        <strain evidence="7">breed Abyssinian</strain>
    </source>
</reference>
<evidence type="ECO:0000313" key="8">
    <source>
        <dbReference type="Proteomes" id="UP000823872"/>
    </source>
</evidence>
<feature type="compositionally biased region" description="Gly residues" evidence="4">
    <location>
        <begin position="385"/>
        <end position="397"/>
    </location>
</feature>
<name>A0ABI7YNA3_FELCA</name>
<keyword evidence="5" id="KW-0732">Signal</keyword>
<proteinExistence type="predicted"/>
<feature type="region of interest" description="Disordered" evidence="4">
    <location>
        <begin position="369"/>
        <end position="453"/>
    </location>
</feature>
<dbReference type="SUPFAM" id="SSF47459">
    <property type="entry name" value="HLH, helix-loop-helix DNA-binding domain"/>
    <property type="match status" value="1"/>
</dbReference>
<dbReference type="Pfam" id="PF00010">
    <property type="entry name" value="HLH"/>
    <property type="match status" value="1"/>
</dbReference>
<keyword evidence="8" id="KW-1185">Reference proteome</keyword>
<evidence type="ECO:0000259" key="6">
    <source>
        <dbReference type="PROSITE" id="PS50888"/>
    </source>
</evidence>
<dbReference type="InterPro" id="IPR040238">
    <property type="entry name" value="TAL-like"/>
</dbReference>
<dbReference type="CDD" id="cd19706">
    <property type="entry name" value="bHLH_TS_TAL1"/>
    <property type="match status" value="1"/>
</dbReference>
<dbReference type="GeneTree" id="ENSGT00940000159889"/>
<evidence type="ECO:0000256" key="5">
    <source>
        <dbReference type="SAM" id="SignalP"/>
    </source>
</evidence>
<feature type="region of interest" description="Disordered" evidence="4">
    <location>
        <begin position="166"/>
        <end position="231"/>
    </location>
</feature>
<dbReference type="Proteomes" id="UP000823872">
    <property type="component" value="Chromosome C1"/>
</dbReference>
<keyword evidence="3" id="KW-0804">Transcription</keyword>
<evidence type="ECO:0000256" key="2">
    <source>
        <dbReference type="ARBA" id="ARBA00023125"/>
    </source>
</evidence>
<dbReference type="PROSITE" id="PS50888">
    <property type="entry name" value="BHLH"/>
    <property type="match status" value="1"/>
</dbReference>
<accession>A0ABI7YNA3</accession>
<gene>
    <name evidence="7" type="primary">TAL1</name>
</gene>
<dbReference type="PANTHER" id="PTHR13864">
    <property type="entry name" value="T-CELL ACUTE LYMPHOCYTIC LEUKEMIA/STEM CELL LEUKEMIA-RELATED"/>
    <property type="match status" value="1"/>
</dbReference>
<dbReference type="SMART" id="SM00353">
    <property type="entry name" value="HLH"/>
    <property type="match status" value="1"/>
</dbReference>
<dbReference type="PANTHER" id="PTHR13864:SF16">
    <property type="entry name" value="T-CELL ACUTE LYMPHOCYTIC LEUKEMIA PROTEIN 1"/>
    <property type="match status" value="1"/>
</dbReference>